<organism evidence="2 3">
    <name type="scientific">Rhizopus delemar</name>
    <dbReference type="NCBI Taxonomy" id="936053"/>
    <lineage>
        <taxon>Eukaryota</taxon>
        <taxon>Fungi</taxon>
        <taxon>Fungi incertae sedis</taxon>
        <taxon>Mucoromycota</taxon>
        <taxon>Mucoromycotina</taxon>
        <taxon>Mucoromycetes</taxon>
        <taxon>Mucorales</taxon>
        <taxon>Mucorineae</taxon>
        <taxon>Rhizopodaceae</taxon>
        <taxon>Rhizopus</taxon>
    </lineage>
</organism>
<accession>A0A9P6XS43</accession>
<keyword evidence="3" id="KW-1185">Reference proteome</keyword>
<sequence length="76" mass="7569">MLLTASSSIWASMSFSSSSAGIGITLVITADPATAAAASLALLPERFIARRMASPTASTSTMFFSTTAFGGSGSTA</sequence>
<proteinExistence type="predicted"/>
<keyword evidence="1" id="KW-0472">Membrane</keyword>
<evidence type="ECO:0000256" key="1">
    <source>
        <dbReference type="SAM" id="Phobius"/>
    </source>
</evidence>
<evidence type="ECO:0000313" key="2">
    <source>
        <dbReference type="EMBL" id="KAG1531074.1"/>
    </source>
</evidence>
<name>A0A9P6XS43_9FUNG</name>
<protein>
    <submittedName>
        <fullName evidence="2">Uncharacterized protein</fullName>
    </submittedName>
</protein>
<gene>
    <name evidence="2" type="ORF">G6F50_016914</name>
</gene>
<dbReference type="AlphaFoldDB" id="A0A9P6XS43"/>
<reference evidence="2 3" key="1">
    <citation type="journal article" date="2020" name="Microb. Genom.">
        <title>Genetic diversity of clinical and environmental Mucorales isolates obtained from an investigation of mucormycosis cases among solid organ transplant recipients.</title>
        <authorList>
            <person name="Nguyen M.H."/>
            <person name="Kaul D."/>
            <person name="Muto C."/>
            <person name="Cheng S.J."/>
            <person name="Richter R.A."/>
            <person name="Bruno V.M."/>
            <person name="Liu G."/>
            <person name="Beyhan S."/>
            <person name="Sundermann A.J."/>
            <person name="Mounaud S."/>
            <person name="Pasculle A.W."/>
            <person name="Nierman W.C."/>
            <person name="Driscoll E."/>
            <person name="Cumbie R."/>
            <person name="Clancy C.J."/>
            <person name="Dupont C.L."/>
        </authorList>
    </citation>
    <scope>NUCLEOTIDE SEQUENCE [LARGE SCALE GENOMIC DNA]</scope>
    <source>
        <strain evidence="2 3">GL24</strain>
    </source>
</reference>
<keyword evidence="1" id="KW-0812">Transmembrane</keyword>
<feature type="transmembrane region" description="Helical" evidence="1">
    <location>
        <begin position="20"/>
        <end position="43"/>
    </location>
</feature>
<dbReference type="Proteomes" id="UP000740926">
    <property type="component" value="Unassembled WGS sequence"/>
</dbReference>
<dbReference type="EMBL" id="JAANIU010011387">
    <property type="protein sequence ID" value="KAG1531074.1"/>
    <property type="molecule type" value="Genomic_DNA"/>
</dbReference>
<keyword evidence="1" id="KW-1133">Transmembrane helix</keyword>
<comment type="caution">
    <text evidence="2">The sequence shown here is derived from an EMBL/GenBank/DDBJ whole genome shotgun (WGS) entry which is preliminary data.</text>
</comment>
<evidence type="ECO:0000313" key="3">
    <source>
        <dbReference type="Proteomes" id="UP000740926"/>
    </source>
</evidence>